<protein>
    <submittedName>
        <fullName evidence="2">CHAT domain-containing protein</fullName>
    </submittedName>
</protein>
<evidence type="ECO:0000313" key="3">
    <source>
        <dbReference type="Proteomes" id="UP000663929"/>
    </source>
</evidence>
<reference evidence="2" key="1">
    <citation type="submission" date="2021-03" db="EMBL/GenBank/DDBJ databases">
        <title>Acanthopleuribacteraceae sp. M133.</title>
        <authorList>
            <person name="Wang G."/>
        </authorList>
    </citation>
    <scope>NUCLEOTIDE SEQUENCE</scope>
    <source>
        <strain evidence="2">M133</strain>
    </source>
</reference>
<sequence length="1082" mass="122747">MMQSPDPTPQSISRFAGLTDLRRPDTAGTRHRAAVPKWLVGCLCWWLCTAWIFAQKPADVEARRLEAVTGEVIEIQSGKTHAIPIDLKAGTFLDVNLTEMGIDIALELRDPSGARVAHADRVNDHTDHPERLWYRVATAGPHALRIQASSEGEHAGGAYWLHVAPNGELTEETEVKAHAGAEMFRLRRLTETIGKHSPEACIDGAAEDLERLGLFRDAALLRWQAGLYERRVYHDRLALSLFLRAQEFFQDVGDLFAYVDLERRVAEQLKRLGDFSAEDIYKNALSVAKKNGDPRIVSNIHREFGKYYWFRDRYLDALFQANEALQIALKTGRKIDVLQGYYQRGLCYSVSGLEEESLLDFEKVYNIAMETNDTYNQVSALVQIGWVHYQHERYHDAMIYYDKGMNVCEQVGEYLTGTKIWLMGRRNSTLRELGRFDEALKSYDEILRLRENRSVSPHNKQITYANIAEIYLAKMEETGQDLLEEYWRYVKLAEASGVLAGSPKSDLHDFFNQSRAFLLARDLENALLKIDAAHEIMNEFFSKARGRSLGAAYNYMRTSYYEKKMEILFELVQQEGELSTEYEKQFFQTFEDYRALNLHTLLQSKFLPDDLPEGAVYLYEKWEGLRSRLHQAGDLLDDINTKDVKQRARIELEVSLLEDELYRTEDLLREKAGIIDAGKDIEVDLDNVQNEILGEDTGLVAFHLGKSISFVMGITKSGITIEQLPEKEKIEELVVNINNSYNQRPSAFTNRKNVYQMSAKLVEMCLGPVKNQINGKKNLLIIADGPMLVVPWSALSAKGVFAEPSDDNIFLVDLFNLTLIPSARVLNHLRLASDSSKVPYAMLFGDPVFSSEDKRLLGAIKPVDVSLENEKRNQSRDLVLPIDDRNGSSTRFNKNRLVASRDEVKLIADLLPFKHKLYLDFEANRANFLSEAERATVVHFATHGSISNRQVLSSVVLSTVSEKGESISGTIRPTDIYTQNLNCDLIVLSACELAKGTYVRGEGLLGLPQHFLEAGGRSVVVPLFKVDDVASSNLMVLFYENWIKRNKSKSAALAMAQKQLKSTTKYRDPYYWAGFVLWGAPN</sequence>
<feature type="domain" description="CHAT" evidence="1">
    <location>
        <begin position="759"/>
        <end position="1079"/>
    </location>
</feature>
<dbReference type="InterPro" id="IPR024983">
    <property type="entry name" value="CHAT_dom"/>
</dbReference>
<evidence type="ECO:0000259" key="1">
    <source>
        <dbReference type="Pfam" id="PF12770"/>
    </source>
</evidence>
<dbReference type="SMART" id="SM00028">
    <property type="entry name" value="TPR"/>
    <property type="match status" value="3"/>
</dbReference>
<dbReference type="Gene3D" id="1.25.40.10">
    <property type="entry name" value="Tetratricopeptide repeat domain"/>
    <property type="match status" value="2"/>
</dbReference>
<dbReference type="PANTHER" id="PTHR10098">
    <property type="entry name" value="RAPSYN-RELATED"/>
    <property type="match status" value="1"/>
</dbReference>
<organism evidence="2 3">
    <name type="scientific">Sulfidibacter corallicola</name>
    <dbReference type="NCBI Taxonomy" id="2818388"/>
    <lineage>
        <taxon>Bacteria</taxon>
        <taxon>Pseudomonadati</taxon>
        <taxon>Acidobacteriota</taxon>
        <taxon>Holophagae</taxon>
        <taxon>Acanthopleuribacterales</taxon>
        <taxon>Acanthopleuribacteraceae</taxon>
        <taxon>Sulfidibacter</taxon>
    </lineage>
</organism>
<dbReference type="Proteomes" id="UP000663929">
    <property type="component" value="Chromosome"/>
</dbReference>
<keyword evidence="3" id="KW-1185">Reference proteome</keyword>
<dbReference type="EMBL" id="CP071793">
    <property type="protein sequence ID" value="QTD51635.1"/>
    <property type="molecule type" value="Genomic_DNA"/>
</dbReference>
<dbReference type="KEGG" id="scor:J3U87_04125"/>
<dbReference type="RefSeq" id="WP_237381762.1">
    <property type="nucleotide sequence ID" value="NZ_CP071793.1"/>
</dbReference>
<proteinExistence type="predicted"/>
<accession>A0A8A4TYN1</accession>
<dbReference type="InterPro" id="IPR011990">
    <property type="entry name" value="TPR-like_helical_dom_sf"/>
</dbReference>
<dbReference type="PANTHER" id="PTHR10098:SF108">
    <property type="entry name" value="TETRATRICOPEPTIDE REPEAT PROTEIN 28"/>
    <property type="match status" value="1"/>
</dbReference>
<dbReference type="InterPro" id="IPR019734">
    <property type="entry name" value="TPR_rpt"/>
</dbReference>
<name>A0A8A4TYN1_SULCO</name>
<dbReference type="SUPFAM" id="SSF48452">
    <property type="entry name" value="TPR-like"/>
    <property type="match status" value="1"/>
</dbReference>
<evidence type="ECO:0000313" key="2">
    <source>
        <dbReference type="EMBL" id="QTD51635.1"/>
    </source>
</evidence>
<dbReference type="AlphaFoldDB" id="A0A8A4TYN1"/>
<dbReference type="Pfam" id="PF12770">
    <property type="entry name" value="CHAT"/>
    <property type="match status" value="1"/>
</dbReference>
<gene>
    <name evidence="2" type="ORF">J3U87_04125</name>
</gene>